<dbReference type="Proteomes" id="UP001160130">
    <property type="component" value="Unassembled WGS sequence"/>
</dbReference>
<evidence type="ECO:0000259" key="3">
    <source>
        <dbReference type="Pfam" id="PF13559"/>
    </source>
</evidence>
<keyword evidence="2" id="KW-1133">Transmembrane helix</keyword>
<name>A0ABT6KYR3_9MYCO</name>
<keyword evidence="2" id="KW-0812">Transmembrane</keyword>
<feature type="domain" description="Protein-glutamine gamma-glutamyltransferase-like C-terminal" evidence="3">
    <location>
        <begin position="244"/>
        <end position="313"/>
    </location>
</feature>
<sequence>MAAIRIRATIVQAMPSIDKATGRVATVLVLVVLLAFALRGHLPGATPAPAREHTDTPLSLVAVVVLLAVALTGFAFAVIAAPRKQAAPAAADFARPMLAGMRVQLRWRWVLGALVVVLGWLLVVVLIVRLTGPTDVAVPSAPPASPPTAVPPPSPGPRPPDQTGTGSSVLGYLAAATVIMLLVVAFGTIMHSRRRRPVTGYLDSESEAPVQRPREPERLVRAAELGLEEIVDLSRDPRTAIIACYAAMERGLAHAPAAVPQDSDTPSEVLARAVQNHALSANSATELVELFTEARFSPHVMTENHRDTAVRALHRVLAELRSPL</sequence>
<feature type="transmembrane region" description="Helical" evidence="2">
    <location>
        <begin position="58"/>
        <end position="81"/>
    </location>
</feature>
<dbReference type="Pfam" id="PF13559">
    <property type="entry name" value="DUF4129"/>
    <property type="match status" value="1"/>
</dbReference>
<feature type="compositionally biased region" description="Pro residues" evidence="1">
    <location>
        <begin position="140"/>
        <end position="160"/>
    </location>
</feature>
<feature type="region of interest" description="Disordered" evidence="1">
    <location>
        <begin position="137"/>
        <end position="166"/>
    </location>
</feature>
<evidence type="ECO:0000256" key="1">
    <source>
        <dbReference type="SAM" id="MobiDB-lite"/>
    </source>
</evidence>
<evidence type="ECO:0000256" key="2">
    <source>
        <dbReference type="SAM" id="Phobius"/>
    </source>
</evidence>
<accession>A0ABT6KYR3</accession>
<dbReference type="EMBL" id="JARXVE010000002">
    <property type="protein sequence ID" value="MDH6195160.1"/>
    <property type="molecule type" value="Genomic_DNA"/>
</dbReference>
<dbReference type="InterPro" id="IPR025403">
    <property type="entry name" value="TgpA-like_C"/>
</dbReference>
<organism evidence="4 5">
    <name type="scientific">Mycolicibacterium frederiksbergense</name>
    <dbReference type="NCBI Taxonomy" id="117567"/>
    <lineage>
        <taxon>Bacteria</taxon>
        <taxon>Bacillati</taxon>
        <taxon>Actinomycetota</taxon>
        <taxon>Actinomycetes</taxon>
        <taxon>Mycobacteriales</taxon>
        <taxon>Mycobacteriaceae</taxon>
        <taxon>Mycolicibacterium</taxon>
    </lineage>
</organism>
<comment type="caution">
    <text evidence="4">The sequence shown here is derived from an EMBL/GenBank/DDBJ whole genome shotgun (WGS) entry which is preliminary data.</text>
</comment>
<reference evidence="4 5" key="1">
    <citation type="submission" date="2023-04" db="EMBL/GenBank/DDBJ databases">
        <title>Forest soil microbial communities from Buena Vista Peninsula, Colon Province, Panama.</title>
        <authorList>
            <person name="Bouskill N."/>
        </authorList>
    </citation>
    <scope>NUCLEOTIDE SEQUENCE [LARGE SCALE GENOMIC DNA]</scope>
    <source>
        <strain evidence="4 5">AC80</strain>
    </source>
</reference>
<protein>
    <recommendedName>
        <fullName evidence="3">Protein-glutamine gamma-glutamyltransferase-like C-terminal domain-containing protein</fullName>
    </recommendedName>
</protein>
<evidence type="ECO:0000313" key="4">
    <source>
        <dbReference type="EMBL" id="MDH6195160.1"/>
    </source>
</evidence>
<proteinExistence type="predicted"/>
<feature type="transmembrane region" description="Helical" evidence="2">
    <location>
        <begin position="20"/>
        <end position="38"/>
    </location>
</feature>
<evidence type="ECO:0000313" key="5">
    <source>
        <dbReference type="Proteomes" id="UP001160130"/>
    </source>
</evidence>
<keyword evidence="2" id="KW-0472">Membrane</keyword>
<gene>
    <name evidence="4" type="ORF">M2272_001789</name>
</gene>
<feature type="transmembrane region" description="Helical" evidence="2">
    <location>
        <begin position="109"/>
        <end position="130"/>
    </location>
</feature>
<feature type="transmembrane region" description="Helical" evidence="2">
    <location>
        <begin position="169"/>
        <end position="189"/>
    </location>
</feature>
<keyword evidence="5" id="KW-1185">Reference proteome</keyword>